<name>A0ABS4VFC8_9ACTN</name>
<sequence>MAGGWIPLAGAVLEDERGVIGALLAAGADPAAGTPSATDTAGAFGKDDLLELFGAR</sequence>
<gene>
    <name evidence="1" type="ORF">JOF59_005015</name>
</gene>
<keyword evidence="2" id="KW-1185">Reference proteome</keyword>
<dbReference type="Proteomes" id="UP001519311">
    <property type="component" value="Unassembled WGS sequence"/>
</dbReference>
<organism evidence="1 2">
    <name type="scientific">Streptomyces clavifer</name>
    <dbReference type="NCBI Taxonomy" id="68188"/>
    <lineage>
        <taxon>Bacteria</taxon>
        <taxon>Bacillati</taxon>
        <taxon>Actinomycetota</taxon>
        <taxon>Actinomycetes</taxon>
        <taxon>Kitasatosporales</taxon>
        <taxon>Streptomycetaceae</taxon>
        <taxon>Streptomyces</taxon>
    </lineage>
</organism>
<reference evidence="1 2" key="1">
    <citation type="submission" date="2021-03" db="EMBL/GenBank/DDBJ databases">
        <title>Sequencing the genomes of 1000 actinobacteria strains.</title>
        <authorList>
            <person name="Klenk H.-P."/>
        </authorList>
    </citation>
    <scope>NUCLEOTIDE SEQUENCE [LARGE SCALE GENOMIC DNA]</scope>
    <source>
        <strain evidence="1 2">DSM 40843</strain>
    </source>
</reference>
<evidence type="ECO:0008006" key="3">
    <source>
        <dbReference type="Google" id="ProtNLM"/>
    </source>
</evidence>
<protein>
    <recommendedName>
        <fullName evidence="3">Ankyrin repeat domain-containing protein</fullName>
    </recommendedName>
</protein>
<evidence type="ECO:0000313" key="1">
    <source>
        <dbReference type="EMBL" id="MBP2362615.1"/>
    </source>
</evidence>
<dbReference type="EMBL" id="JAGINS010000001">
    <property type="protein sequence ID" value="MBP2362615.1"/>
    <property type="molecule type" value="Genomic_DNA"/>
</dbReference>
<proteinExistence type="predicted"/>
<accession>A0ABS4VFC8</accession>
<evidence type="ECO:0000313" key="2">
    <source>
        <dbReference type="Proteomes" id="UP001519311"/>
    </source>
</evidence>
<comment type="caution">
    <text evidence="1">The sequence shown here is derived from an EMBL/GenBank/DDBJ whole genome shotgun (WGS) entry which is preliminary data.</text>
</comment>